<dbReference type="AlphaFoldDB" id="A0AAE0D1A5"/>
<proteinExistence type="predicted"/>
<dbReference type="SMART" id="SM00906">
    <property type="entry name" value="Fungal_trans"/>
    <property type="match status" value="1"/>
</dbReference>
<name>A0AAE0D1A5_COLKA</name>
<dbReference type="GO" id="GO:0003700">
    <property type="term" value="F:DNA-binding transcription factor activity"/>
    <property type="evidence" value="ECO:0007669"/>
    <property type="project" value="InterPro"/>
</dbReference>
<dbReference type="EMBL" id="VYYT01000356">
    <property type="protein sequence ID" value="KAK2740009.1"/>
    <property type="molecule type" value="Genomic_DNA"/>
</dbReference>
<evidence type="ECO:0000259" key="2">
    <source>
        <dbReference type="SMART" id="SM00906"/>
    </source>
</evidence>
<keyword evidence="4" id="KW-1185">Reference proteome</keyword>
<keyword evidence="1" id="KW-0539">Nucleus</keyword>
<dbReference type="GO" id="GO:0006351">
    <property type="term" value="P:DNA-templated transcription"/>
    <property type="evidence" value="ECO:0007669"/>
    <property type="project" value="InterPro"/>
</dbReference>
<dbReference type="PANTHER" id="PTHR46910">
    <property type="entry name" value="TRANSCRIPTION FACTOR PDR1"/>
    <property type="match status" value="1"/>
</dbReference>
<dbReference type="Proteomes" id="UP001281614">
    <property type="component" value="Unassembled WGS sequence"/>
</dbReference>
<organism evidence="3 4">
    <name type="scientific">Colletotrichum kahawae</name>
    <name type="common">Coffee berry disease fungus</name>
    <dbReference type="NCBI Taxonomy" id="34407"/>
    <lineage>
        <taxon>Eukaryota</taxon>
        <taxon>Fungi</taxon>
        <taxon>Dikarya</taxon>
        <taxon>Ascomycota</taxon>
        <taxon>Pezizomycotina</taxon>
        <taxon>Sordariomycetes</taxon>
        <taxon>Hypocreomycetidae</taxon>
        <taxon>Glomerellales</taxon>
        <taxon>Glomerellaceae</taxon>
        <taxon>Colletotrichum</taxon>
        <taxon>Colletotrichum gloeosporioides species complex</taxon>
    </lineage>
</organism>
<sequence>MLKESPPSSFPVLRSLMPIPAYIELCRDVYFSIDEYTDTDFIIANSGLYYLFTEHFCPTDNEDLRKQYFVWGRLCRDALMEAVGSLTICLPAHVRSVQALVLGASHAIELAKPWLAWRLICFAAQLAIAAGFHEKAFMENNENEIKKTKMLLFWYVFAVEKGLALRLGRASVLRVCDITVPKDMKSLSLSRPWKTLVPFWVWNATMHDKLYESLYSRAAATCSDEDIVRAADRLLAELKEVEPYDKVREGCIEGNNTGKLERLENVLAVSQKVLYYTTATLISRAKVMRGTPPTLSPECLDYARAAIHAHHECMSILNGDRHIMNIYMHWRVLHVPFVPVLVLYCNVVSQGDSDDLHRLQEFAEGLEVTANLSASAKEFFERSKELHQSAISQFEAVNRGSFTPEQSIFSNGLHQYFAGNMFPAMEDEYGTAEISGHQIQAMFGGQHMMGLF</sequence>
<dbReference type="GO" id="GO:0008270">
    <property type="term" value="F:zinc ion binding"/>
    <property type="evidence" value="ECO:0007669"/>
    <property type="project" value="InterPro"/>
</dbReference>
<protein>
    <recommendedName>
        <fullName evidence="2">Xylanolytic transcriptional activator regulatory domain-containing protein</fullName>
    </recommendedName>
</protein>
<dbReference type="InterPro" id="IPR007219">
    <property type="entry name" value="XnlR_reg_dom"/>
</dbReference>
<dbReference type="GO" id="GO:0003677">
    <property type="term" value="F:DNA binding"/>
    <property type="evidence" value="ECO:0007669"/>
    <property type="project" value="InterPro"/>
</dbReference>
<accession>A0AAE0D1A5</accession>
<dbReference type="Pfam" id="PF04082">
    <property type="entry name" value="Fungal_trans"/>
    <property type="match status" value="1"/>
</dbReference>
<evidence type="ECO:0000256" key="1">
    <source>
        <dbReference type="ARBA" id="ARBA00023242"/>
    </source>
</evidence>
<dbReference type="PANTHER" id="PTHR46910:SF5">
    <property type="entry name" value="ZN(II)2CYS6 TRANSCRIPTION FACTOR (EUROFUNG)"/>
    <property type="match status" value="1"/>
</dbReference>
<evidence type="ECO:0000313" key="4">
    <source>
        <dbReference type="Proteomes" id="UP001281614"/>
    </source>
</evidence>
<dbReference type="CDD" id="cd12148">
    <property type="entry name" value="fungal_TF_MHR"/>
    <property type="match status" value="1"/>
</dbReference>
<dbReference type="InterPro" id="IPR050987">
    <property type="entry name" value="AtrR-like"/>
</dbReference>
<gene>
    <name evidence="3" type="ORF">CKAH01_07178</name>
</gene>
<evidence type="ECO:0000313" key="3">
    <source>
        <dbReference type="EMBL" id="KAK2740009.1"/>
    </source>
</evidence>
<reference evidence="3" key="1">
    <citation type="submission" date="2023-02" db="EMBL/GenBank/DDBJ databases">
        <title>Colletotrichum kahawae CIFC_Que2 genome sequencing and assembly.</title>
        <authorList>
            <person name="Baroncelli R."/>
        </authorList>
    </citation>
    <scope>NUCLEOTIDE SEQUENCE</scope>
    <source>
        <strain evidence="3">CIFC_Que2</strain>
    </source>
</reference>
<feature type="domain" description="Xylanolytic transcriptional activator regulatory" evidence="2">
    <location>
        <begin position="116"/>
        <end position="187"/>
    </location>
</feature>
<comment type="caution">
    <text evidence="3">The sequence shown here is derived from an EMBL/GenBank/DDBJ whole genome shotgun (WGS) entry which is preliminary data.</text>
</comment>